<evidence type="ECO:0000256" key="4">
    <source>
        <dbReference type="ARBA" id="ARBA00022989"/>
    </source>
</evidence>
<gene>
    <name evidence="9" type="ORF">UA08_05288</name>
</gene>
<comment type="caution">
    <text evidence="9">The sequence shown here is derived from an EMBL/GenBank/DDBJ whole genome shotgun (WGS) entry which is preliminary data.</text>
</comment>
<dbReference type="InterPro" id="IPR020846">
    <property type="entry name" value="MFS_dom"/>
</dbReference>
<feature type="transmembrane region" description="Helical" evidence="7">
    <location>
        <begin position="197"/>
        <end position="217"/>
    </location>
</feature>
<keyword evidence="3 7" id="KW-0812">Transmembrane</keyword>
<feature type="transmembrane region" description="Helical" evidence="7">
    <location>
        <begin position="333"/>
        <end position="357"/>
    </location>
</feature>
<dbReference type="Proteomes" id="UP000214365">
    <property type="component" value="Unassembled WGS sequence"/>
</dbReference>
<evidence type="ECO:0000256" key="5">
    <source>
        <dbReference type="ARBA" id="ARBA00023136"/>
    </source>
</evidence>
<keyword evidence="10" id="KW-1185">Reference proteome</keyword>
<reference evidence="9 10" key="1">
    <citation type="submission" date="2015-06" db="EMBL/GenBank/DDBJ databases">
        <title>Talaromyces atroroseus IBT 11181 draft genome.</title>
        <authorList>
            <person name="Rasmussen K.B."/>
            <person name="Rasmussen S."/>
            <person name="Petersen B."/>
            <person name="Sicheritz-Ponten T."/>
            <person name="Mortensen U.H."/>
            <person name="Thrane U."/>
        </authorList>
    </citation>
    <scope>NUCLEOTIDE SEQUENCE [LARGE SCALE GENOMIC DNA]</scope>
    <source>
        <strain evidence="9 10">IBT 11181</strain>
    </source>
</reference>
<dbReference type="AlphaFoldDB" id="A0A225AWW0"/>
<dbReference type="SUPFAM" id="SSF103473">
    <property type="entry name" value="MFS general substrate transporter"/>
    <property type="match status" value="1"/>
</dbReference>
<evidence type="ECO:0000259" key="8">
    <source>
        <dbReference type="PROSITE" id="PS50850"/>
    </source>
</evidence>
<feature type="compositionally biased region" description="Polar residues" evidence="6">
    <location>
        <begin position="1"/>
        <end position="20"/>
    </location>
</feature>
<dbReference type="InterPro" id="IPR036259">
    <property type="entry name" value="MFS_trans_sf"/>
</dbReference>
<keyword evidence="2" id="KW-0813">Transport</keyword>
<dbReference type="RefSeq" id="XP_020119577.1">
    <property type="nucleotide sequence ID" value="XM_020267594.1"/>
</dbReference>
<dbReference type="InterPro" id="IPR011701">
    <property type="entry name" value="MFS"/>
</dbReference>
<evidence type="ECO:0000256" key="1">
    <source>
        <dbReference type="ARBA" id="ARBA00004141"/>
    </source>
</evidence>
<dbReference type="CDD" id="cd17502">
    <property type="entry name" value="MFS_Azr1_MDR_like"/>
    <property type="match status" value="1"/>
</dbReference>
<organism evidence="9 10">
    <name type="scientific">Talaromyces atroroseus</name>
    <dbReference type="NCBI Taxonomy" id="1441469"/>
    <lineage>
        <taxon>Eukaryota</taxon>
        <taxon>Fungi</taxon>
        <taxon>Dikarya</taxon>
        <taxon>Ascomycota</taxon>
        <taxon>Pezizomycotina</taxon>
        <taxon>Eurotiomycetes</taxon>
        <taxon>Eurotiomycetidae</taxon>
        <taxon>Eurotiales</taxon>
        <taxon>Trichocomaceae</taxon>
        <taxon>Talaromyces</taxon>
        <taxon>Talaromyces sect. Trachyspermi</taxon>
    </lineage>
</organism>
<evidence type="ECO:0000256" key="3">
    <source>
        <dbReference type="ARBA" id="ARBA00022692"/>
    </source>
</evidence>
<dbReference type="Gene3D" id="1.20.1250.20">
    <property type="entry name" value="MFS general substrate transporter like domains"/>
    <property type="match status" value="1"/>
</dbReference>
<feature type="transmembrane region" description="Helical" evidence="7">
    <location>
        <begin position="301"/>
        <end position="326"/>
    </location>
</feature>
<dbReference type="PANTHER" id="PTHR23501">
    <property type="entry name" value="MAJOR FACILITATOR SUPERFAMILY"/>
    <property type="match status" value="1"/>
</dbReference>
<feature type="transmembrane region" description="Helical" evidence="7">
    <location>
        <begin position="138"/>
        <end position="159"/>
    </location>
</feature>
<feature type="transmembrane region" description="Helical" evidence="7">
    <location>
        <begin position="109"/>
        <end position="126"/>
    </location>
</feature>
<protein>
    <recommendedName>
        <fullName evidence="8">Major facilitator superfamily (MFS) profile domain-containing protein</fullName>
    </recommendedName>
</protein>
<dbReference type="OrthoDB" id="10021397at2759"/>
<evidence type="ECO:0000256" key="7">
    <source>
        <dbReference type="SAM" id="Phobius"/>
    </source>
</evidence>
<feature type="region of interest" description="Disordered" evidence="6">
    <location>
        <begin position="1"/>
        <end position="31"/>
    </location>
</feature>
<evidence type="ECO:0000313" key="10">
    <source>
        <dbReference type="Proteomes" id="UP000214365"/>
    </source>
</evidence>
<feature type="transmembrane region" description="Helical" evidence="7">
    <location>
        <begin position="407"/>
        <end position="425"/>
    </location>
</feature>
<keyword evidence="4 7" id="KW-1133">Transmembrane helix</keyword>
<feature type="compositionally biased region" description="Basic and acidic residues" evidence="6">
    <location>
        <begin position="22"/>
        <end position="31"/>
    </location>
</feature>
<dbReference type="EMBL" id="LFMY01000007">
    <property type="protein sequence ID" value="OKL59456.1"/>
    <property type="molecule type" value="Genomic_DNA"/>
</dbReference>
<feature type="domain" description="Major facilitator superfamily (MFS) profile" evidence="8">
    <location>
        <begin position="44"/>
        <end position="441"/>
    </location>
</feature>
<feature type="transmembrane region" description="Helical" evidence="7">
    <location>
        <begin position="237"/>
        <end position="258"/>
    </location>
</feature>
<evidence type="ECO:0000256" key="6">
    <source>
        <dbReference type="SAM" id="MobiDB-lite"/>
    </source>
</evidence>
<keyword evidence="5 7" id="KW-0472">Membrane</keyword>
<accession>A0A225AWW0</accession>
<proteinExistence type="predicted"/>
<dbReference type="Pfam" id="PF07690">
    <property type="entry name" value="MFS_1"/>
    <property type="match status" value="1"/>
</dbReference>
<feature type="transmembrane region" description="Helical" evidence="7">
    <location>
        <begin position="270"/>
        <end position="289"/>
    </location>
</feature>
<dbReference type="GO" id="GO:0005886">
    <property type="term" value="C:plasma membrane"/>
    <property type="evidence" value="ECO:0007669"/>
    <property type="project" value="TreeGrafter"/>
</dbReference>
<feature type="transmembrane region" description="Helical" evidence="7">
    <location>
        <begin position="39"/>
        <end position="67"/>
    </location>
</feature>
<dbReference type="PANTHER" id="PTHR23501:SF177">
    <property type="entry name" value="MAJOR FACILITATOR SUPERFAMILY (MFS) PROFILE DOMAIN-CONTAINING PROTEIN-RELATED"/>
    <property type="match status" value="1"/>
</dbReference>
<feature type="transmembrane region" description="Helical" evidence="7">
    <location>
        <begin position="79"/>
        <end position="97"/>
    </location>
</feature>
<name>A0A225AWW0_TALAT</name>
<dbReference type="GO" id="GO:0022857">
    <property type="term" value="F:transmembrane transporter activity"/>
    <property type="evidence" value="ECO:0007669"/>
    <property type="project" value="InterPro"/>
</dbReference>
<evidence type="ECO:0000256" key="2">
    <source>
        <dbReference type="ARBA" id="ARBA00022448"/>
    </source>
</evidence>
<sequence>MNHPLDNNTPEGQNATTTANADKAENNNHSDDGEYQRGIQLTLVLIALLLSMFLVALDMTIVATAIPRITDDFHSLDQVGWYGSAFFLTLASLQALWGKGYKYFNLKTTFLLSVFIFEMGSLTCAVSRNGTTLVAGRAIQGAGGAGITGGCYTIIAFTVPPASVPTYTGLIGAVFSIASVAGPLLGGVFTQELSWRWCFYVNLPIGGLAIILLIFFFRTPSHARPVAATWREISLQMDLIGVTLLLASLISSSALFSFLSGKALGRVGHFFPFLLVGSLLAVTGAALLYTLDMNSTVGQFIGYQIVFGVAVGSCIQVPIMAATALADPADIPVVTAVILFFQLVSGAVSVSAAQSVFTNRLIASLPRYAPDVSVPQVVAVGATEIRSTFPSSQVQGILRAYMAGLKAAWAMGIGLAVLPVILSFCPQRVSIKNRSASAHVG</sequence>
<dbReference type="GeneID" id="31005044"/>
<dbReference type="PROSITE" id="PS50850">
    <property type="entry name" value="MFS"/>
    <property type="match status" value="1"/>
</dbReference>
<evidence type="ECO:0000313" key="9">
    <source>
        <dbReference type="EMBL" id="OKL59456.1"/>
    </source>
</evidence>
<dbReference type="PRINTS" id="PR01036">
    <property type="entry name" value="TCRTETB"/>
</dbReference>
<comment type="subcellular location">
    <subcellularLocation>
        <location evidence="1">Membrane</location>
        <topology evidence="1">Multi-pass membrane protein</topology>
    </subcellularLocation>
</comment>
<feature type="transmembrane region" description="Helical" evidence="7">
    <location>
        <begin position="165"/>
        <end position="185"/>
    </location>
</feature>